<evidence type="ECO:0000259" key="5">
    <source>
        <dbReference type="PROSITE" id="PS50931"/>
    </source>
</evidence>
<evidence type="ECO:0000313" key="7">
    <source>
        <dbReference type="Proteomes" id="UP001069802"/>
    </source>
</evidence>
<dbReference type="NCBIfam" id="NF008352">
    <property type="entry name" value="PRK11139.1"/>
    <property type="match status" value="1"/>
</dbReference>
<evidence type="ECO:0000256" key="3">
    <source>
        <dbReference type="ARBA" id="ARBA00023125"/>
    </source>
</evidence>
<dbReference type="CDD" id="cd08432">
    <property type="entry name" value="PBP2_GcdR_TrpI_HvrB_AmpR_like"/>
    <property type="match status" value="1"/>
</dbReference>
<comment type="caution">
    <text evidence="6">The sequence shown here is derived from an EMBL/GenBank/DDBJ whole genome shotgun (WGS) entry which is preliminary data.</text>
</comment>
<dbReference type="InterPro" id="IPR000847">
    <property type="entry name" value="LysR_HTH_N"/>
</dbReference>
<evidence type="ECO:0000256" key="2">
    <source>
        <dbReference type="ARBA" id="ARBA00023015"/>
    </source>
</evidence>
<protein>
    <submittedName>
        <fullName evidence="6">Transcriptional regulator GcvA</fullName>
    </submittedName>
</protein>
<comment type="similarity">
    <text evidence="1">Belongs to the LysR transcriptional regulatory family.</text>
</comment>
<keyword evidence="4" id="KW-0804">Transcription</keyword>
<name>A0ABT4LDY9_9PROT</name>
<dbReference type="PANTHER" id="PTHR30537:SF26">
    <property type="entry name" value="GLYCINE CLEAVAGE SYSTEM TRANSCRIPTIONAL ACTIVATOR"/>
    <property type="match status" value="1"/>
</dbReference>
<dbReference type="Pfam" id="PF00126">
    <property type="entry name" value="HTH_1"/>
    <property type="match status" value="1"/>
</dbReference>
<keyword evidence="2" id="KW-0805">Transcription regulation</keyword>
<evidence type="ECO:0000313" key="6">
    <source>
        <dbReference type="EMBL" id="MCZ4279306.1"/>
    </source>
</evidence>
<sequence>MNRQLPPLNALKAFEAAARHLSFTEAAEELHVTQGAISRQIKTLEEHFQNPLFERHHRRLTLTDDGKKLLPVLNEIFDRIQAISDEIRGGSEDLTIKVLPSFAIRWLIPRLPKFQKLFPEINVRLTTAWHTVAFDKEHFDAGIVHSMKMRQRNQLHKTIITPEWMTPACSPKLLNGKIRTGDVNSLKNLTLLHCGGESYEWIQWCKEAHTSEVDPKSGQVFDLMDTALRAAASGFGIALADLMMISDELETGHLVTPFPDIASLVGVYYLVCPHSKANKPALKHFRKWLTDECRAIIDNSPDLQRLEARDADLLHRYIA</sequence>
<keyword evidence="7" id="KW-1185">Reference proteome</keyword>
<dbReference type="PANTHER" id="PTHR30537">
    <property type="entry name" value="HTH-TYPE TRANSCRIPTIONAL REGULATOR"/>
    <property type="match status" value="1"/>
</dbReference>
<dbReference type="SUPFAM" id="SSF53850">
    <property type="entry name" value="Periplasmic binding protein-like II"/>
    <property type="match status" value="1"/>
</dbReference>
<dbReference type="PROSITE" id="PS50931">
    <property type="entry name" value="HTH_LYSR"/>
    <property type="match status" value="1"/>
</dbReference>
<feature type="domain" description="HTH lysR-type" evidence="5">
    <location>
        <begin position="6"/>
        <end position="63"/>
    </location>
</feature>
<organism evidence="6 7">
    <name type="scientific">Kiloniella laminariae</name>
    <dbReference type="NCBI Taxonomy" id="454162"/>
    <lineage>
        <taxon>Bacteria</taxon>
        <taxon>Pseudomonadati</taxon>
        <taxon>Pseudomonadota</taxon>
        <taxon>Alphaproteobacteria</taxon>
        <taxon>Rhodospirillales</taxon>
        <taxon>Kiloniellaceae</taxon>
        <taxon>Kiloniella</taxon>
    </lineage>
</organism>
<evidence type="ECO:0000256" key="4">
    <source>
        <dbReference type="ARBA" id="ARBA00023163"/>
    </source>
</evidence>
<evidence type="ECO:0000256" key="1">
    <source>
        <dbReference type="ARBA" id="ARBA00009437"/>
    </source>
</evidence>
<keyword evidence="3" id="KW-0238">DNA-binding</keyword>
<gene>
    <name evidence="6" type="primary">gcvA</name>
    <name evidence="6" type="ORF">O4H49_00870</name>
</gene>
<dbReference type="InterPro" id="IPR005119">
    <property type="entry name" value="LysR_subst-bd"/>
</dbReference>
<accession>A0ABT4LDY9</accession>
<dbReference type="Gene3D" id="3.40.190.10">
    <property type="entry name" value="Periplasmic binding protein-like II"/>
    <property type="match status" value="2"/>
</dbReference>
<dbReference type="PRINTS" id="PR00039">
    <property type="entry name" value="HTHLYSR"/>
</dbReference>
<dbReference type="RefSeq" id="WP_269421517.1">
    <property type="nucleotide sequence ID" value="NZ_JAPWGY010000001.1"/>
</dbReference>
<dbReference type="Pfam" id="PF03466">
    <property type="entry name" value="LysR_substrate"/>
    <property type="match status" value="1"/>
</dbReference>
<reference evidence="6" key="1">
    <citation type="submission" date="2022-12" db="EMBL/GenBank/DDBJ databases">
        <title>Bacterial isolates from different developmental stages of Nematostella vectensis.</title>
        <authorList>
            <person name="Fraune S."/>
        </authorList>
    </citation>
    <scope>NUCLEOTIDE SEQUENCE</scope>
    <source>
        <strain evidence="6">G21630-S1</strain>
    </source>
</reference>
<dbReference type="Proteomes" id="UP001069802">
    <property type="component" value="Unassembled WGS sequence"/>
</dbReference>
<dbReference type="SUPFAM" id="SSF46785">
    <property type="entry name" value="Winged helix' DNA-binding domain"/>
    <property type="match status" value="1"/>
</dbReference>
<dbReference type="InterPro" id="IPR036390">
    <property type="entry name" value="WH_DNA-bd_sf"/>
</dbReference>
<proteinExistence type="inferred from homology"/>
<dbReference type="InterPro" id="IPR058163">
    <property type="entry name" value="LysR-type_TF_proteobact-type"/>
</dbReference>
<dbReference type="EMBL" id="JAPWGY010000001">
    <property type="protein sequence ID" value="MCZ4279306.1"/>
    <property type="molecule type" value="Genomic_DNA"/>
</dbReference>
<dbReference type="Gene3D" id="1.10.10.10">
    <property type="entry name" value="Winged helix-like DNA-binding domain superfamily/Winged helix DNA-binding domain"/>
    <property type="match status" value="1"/>
</dbReference>
<dbReference type="InterPro" id="IPR036388">
    <property type="entry name" value="WH-like_DNA-bd_sf"/>
</dbReference>